<dbReference type="SUPFAM" id="SSF52172">
    <property type="entry name" value="CheY-like"/>
    <property type="match status" value="1"/>
</dbReference>
<dbReference type="Proteomes" id="UP001163714">
    <property type="component" value="Unassembled WGS sequence"/>
</dbReference>
<evidence type="ECO:0000259" key="3">
    <source>
        <dbReference type="PROSITE" id="PS50110"/>
    </source>
</evidence>
<keyword evidence="5" id="KW-1185">Reference proteome</keyword>
<feature type="domain" description="Response regulatory" evidence="3">
    <location>
        <begin position="68"/>
        <end position="190"/>
    </location>
</feature>
<dbReference type="SMART" id="SM00448">
    <property type="entry name" value="REC"/>
    <property type="match status" value="1"/>
</dbReference>
<dbReference type="Pfam" id="PF00072">
    <property type="entry name" value="Response_reg"/>
    <property type="match status" value="1"/>
</dbReference>
<feature type="modified residue" description="4-aspartylphosphate" evidence="1">
    <location>
        <position position="123"/>
    </location>
</feature>
<keyword evidence="1" id="KW-0597">Phosphoprotein</keyword>
<gene>
    <name evidence="4" type="ORF">OHT75_03800</name>
</gene>
<sequence length="227" mass="24931">MFTSKEANCLKAILVDSINQQRALITKSDSSATEELETKLITLVSLHNKIKMMLNKLQNTQQSTSMPRVLVVDDAESMIGITCTILAEMGFKKVDSASSAEKALKKLIEAAEEKAPFQLVLTDWEMEGDSGLDLLKDIRVHEKLLETDVFIISSHGEQANILKAIQAGVTGYMLKPINYNVLAKKLSGYLPEQDDNADEKNAIIPQISASGRVAAPSKNEQAKKRPS</sequence>
<evidence type="ECO:0000256" key="1">
    <source>
        <dbReference type="PROSITE-ProRule" id="PRU00169"/>
    </source>
</evidence>
<dbReference type="PROSITE" id="PS50110">
    <property type="entry name" value="RESPONSE_REGULATORY"/>
    <property type="match status" value="1"/>
</dbReference>
<dbReference type="Gene3D" id="3.40.50.2300">
    <property type="match status" value="1"/>
</dbReference>
<comment type="caution">
    <text evidence="4">The sequence shown here is derived from an EMBL/GenBank/DDBJ whole genome shotgun (WGS) entry which is preliminary data.</text>
</comment>
<dbReference type="PANTHER" id="PTHR43228">
    <property type="entry name" value="TWO-COMPONENT RESPONSE REGULATOR"/>
    <property type="match status" value="1"/>
</dbReference>
<name>A0ABT3I6B3_9GAMM</name>
<evidence type="ECO:0000313" key="5">
    <source>
        <dbReference type="Proteomes" id="UP001163714"/>
    </source>
</evidence>
<dbReference type="InterPro" id="IPR011006">
    <property type="entry name" value="CheY-like_superfamily"/>
</dbReference>
<evidence type="ECO:0000313" key="4">
    <source>
        <dbReference type="EMBL" id="MCW3171604.1"/>
    </source>
</evidence>
<dbReference type="PANTHER" id="PTHR43228:SF1">
    <property type="entry name" value="TWO-COMPONENT RESPONSE REGULATOR ARR22"/>
    <property type="match status" value="1"/>
</dbReference>
<protein>
    <submittedName>
        <fullName evidence="4">Response regulator</fullName>
    </submittedName>
</protein>
<dbReference type="InterPro" id="IPR001789">
    <property type="entry name" value="Sig_transdc_resp-reg_receiver"/>
</dbReference>
<dbReference type="EMBL" id="JAPDMX010000003">
    <property type="protein sequence ID" value="MCW3171604.1"/>
    <property type="molecule type" value="Genomic_DNA"/>
</dbReference>
<feature type="region of interest" description="Disordered" evidence="2">
    <location>
        <begin position="195"/>
        <end position="227"/>
    </location>
</feature>
<accession>A0ABT3I6B3</accession>
<organism evidence="4 5">
    <name type="scientific">Shewanella subflava</name>
    <dbReference type="NCBI Taxonomy" id="2986476"/>
    <lineage>
        <taxon>Bacteria</taxon>
        <taxon>Pseudomonadati</taxon>
        <taxon>Pseudomonadota</taxon>
        <taxon>Gammaproteobacteria</taxon>
        <taxon>Alteromonadales</taxon>
        <taxon>Shewanellaceae</taxon>
        <taxon>Shewanella</taxon>
    </lineage>
</organism>
<dbReference type="InterPro" id="IPR052048">
    <property type="entry name" value="ST_Response_Regulator"/>
</dbReference>
<dbReference type="RefSeq" id="WP_264725113.1">
    <property type="nucleotide sequence ID" value="NZ_JAPDMX010000003.1"/>
</dbReference>
<proteinExistence type="predicted"/>
<evidence type="ECO:0000256" key="2">
    <source>
        <dbReference type="SAM" id="MobiDB-lite"/>
    </source>
</evidence>
<reference evidence="4" key="1">
    <citation type="submission" date="2022-10" db="EMBL/GenBank/DDBJ databases">
        <title>Shewanella flava sp. nov, isolated from the estuary of the Fenhe River into the Yellow River.</title>
        <authorList>
            <person name="Li Y."/>
        </authorList>
    </citation>
    <scope>NUCLEOTIDE SEQUENCE</scope>
    <source>
        <strain evidence="4">FYR11-62</strain>
    </source>
</reference>